<dbReference type="RefSeq" id="WP_279296636.1">
    <property type="nucleotide sequence ID" value="NZ_JAOTIF010000004.1"/>
</dbReference>
<evidence type="ECO:0000313" key="3">
    <source>
        <dbReference type="Proteomes" id="UP001155483"/>
    </source>
</evidence>
<evidence type="ECO:0000313" key="2">
    <source>
        <dbReference type="EMBL" id="MCU7549194.1"/>
    </source>
</evidence>
<proteinExistence type="predicted"/>
<dbReference type="AlphaFoldDB" id="A0A9X2XNV3"/>
<accession>A0A9X2XNV3</accession>
<organism evidence="2 3">
    <name type="scientific">Paraflavisolibacter caeni</name>
    <dbReference type="NCBI Taxonomy" id="2982496"/>
    <lineage>
        <taxon>Bacteria</taxon>
        <taxon>Pseudomonadati</taxon>
        <taxon>Bacteroidota</taxon>
        <taxon>Chitinophagia</taxon>
        <taxon>Chitinophagales</taxon>
        <taxon>Chitinophagaceae</taxon>
        <taxon>Paraflavisolibacter</taxon>
    </lineage>
</organism>
<reference evidence="2" key="2">
    <citation type="submission" date="2023-04" db="EMBL/GenBank/DDBJ databases">
        <title>Paracnuella aquatica gen. nov., sp. nov., a member of the family Chitinophagaceae isolated from a hot spring.</title>
        <authorList>
            <person name="Wang C."/>
        </authorList>
    </citation>
    <scope>NUCLEOTIDE SEQUENCE</scope>
    <source>
        <strain evidence="2">LB-8</strain>
    </source>
</reference>
<keyword evidence="1" id="KW-1133">Transmembrane helix</keyword>
<keyword evidence="1" id="KW-0812">Transmembrane</keyword>
<protein>
    <submittedName>
        <fullName evidence="2">Uncharacterized protein</fullName>
    </submittedName>
</protein>
<comment type="caution">
    <text evidence="2">The sequence shown here is derived from an EMBL/GenBank/DDBJ whole genome shotgun (WGS) entry which is preliminary data.</text>
</comment>
<keyword evidence="3" id="KW-1185">Reference proteome</keyword>
<dbReference type="EMBL" id="JAOTIF010000004">
    <property type="protein sequence ID" value="MCU7549194.1"/>
    <property type="molecule type" value="Genomic_DNA"/>
</dbReference>
<dbReference type="Proteomes" id="UP001155483">
    <property type="component" value="Unassembled WGS sequence"/>
</dbReference>
<reference evidence="2" key="1">
    <citation type="submission" date="2022-09" db="EMBL/GenBank/DDBJ databases">
        <authorList>
            <person name="Yuan C."/>
            <person name="Ke Z."/>
        </authorList>
    </citation>
    <scope>NUCLEOTIDE SEQUENCE</scope>
    <source>
        <strain evidence="2">LB-8</strain>
    </source>
</reference>
<sequence>MPLYLIIILIIGLPALYGIREIIKEKRKKRSQLSLAMSYDMLVLENKLSIEYIDILENKVIAIDRKNKKLVLIDHTEENKQELCISLLQVASSSIIEERDEQDKCIKKIFLEIKLRRHHMHHKFCFYDDSKDSVTELPSLSRRALHWRNRVNIHRLPGTVSIEQEYVL</sequence>
<gene>
    <name evidence="2" type="ORF">OCK74_08710</name>
</gene>
<evidence type="ECO:0000256" key="1">
    <source>
        <dbReference type="SAM" id="Phobius"/>
    </source>
</evidence>
<keyword evidence="1" id="KW-0472">Membrane</keyword>
<name>A0A9X2XNV3_9BACT</name>
<feature type="transmembrane region" description="Helical" evidence="1">
    <location>
        <begin position="6"/>
        <end position="23"/>
    </location>
</feature>